<keyword evidence="5" id="KW-1185">Reference proteome</keyword>
<dbReference type="PROSITE" id="PS50157">
    <property type="entry name" value="ZINC_FINGER_C2H2_2"/>
    <property type="match status" value="3"/>
</dbReference>
<dbReference type="PANTHER" id="PTHR15021">
    <property type="entry name" value="DISCONNECTED-RELATED"/>
    <property type="match status" value="1"/>
</dbReference>
<feature type="region of interest" description="Disordered" evidence="2">
    <location>
        <begin position="412"/>
        <end position="480"/>
    </location>
</feature>
<accession>A0AAW0XJG0</accession>
<evidence type="ECO:0000256" key="2">
    <source>
        <dbReference type="SAM" id="MobiDB-lite"/>
    </source>
</evidence>
<evidence type="ECO:0000313" key="5">
    <source>
        <dbReference type="Proteomes" id="UP001445076"/>
    </source>
</evidence>
<dbReference type="GO" id="GO:0006355">
    <property type="term" value="P:regulation of DNA-templated transcription"/>
    <property type="evidence" value="ECO:0007669"/>
    <property type="project" value="TreeGrafter"/>
</dbReference>
<keyword evidence="1" id="KW-0479">Metal-binding</keyword>
<dbReference type="Gene3D" id="3.30.160.60">
    <property type="entry name" value="Classic Zinc Finger"/>
    <property type="match status" value="2"/>
</dbReference>
<feature type="compositionally biased region" description="Acidic residues" evidence="2">
    <location>
        <begin position="840"/>
        <end position="871"/>
    </location>
</feature>
<feature type="compositionally biased region" description="Pro residues" evidence="2">
    <location>
        <begin position="345"/>
        <end position="362"/>
    </location>
</feature>
<feature type="compositionally biased region" description="Basic and acidic residues" evidence="2">
    <location>
        <begin position="901"/>
        <end position="913"/>
    </location>
</feature>
<feature type="compositionally biased region" description="Polar residues" evidence="2">
    <location>
        <begin position="412"/>
        <end position="438"/>
    </location>
</feature>
<dbReference type="Proteomes" id="UP001445076">
    <property type="component" value="Unassembled WGS sequence"/>
</dbReference>
<feature type="region of interest" description="Disordered" evidence="2">
    <location>
        <begin position="194"/>
        <end position="222"/>
    </location>
</feature>
<comment type="caution">
    <text evidence="4">The sequence shown here is derived from an EMBL/GenBank/DDBJ whole genome shotgun (WGS) entry which is preliminary data.</text>
</comment>
<keyword evidence="1" id="KW-0863">Zinc-finger</keyword>
<dbReference type="EMBL" id="JARKIK010000026">
    <property type="protein sequence ID" value="KAK8743120.1"/>
    <property type="molecule type" value="Genomic_DNA"/>
</dbReference>
<feature type="region of interest" description="Disordered" evidence="2">
    <location>
        <begin position="1141"/>
        <end position="1246"/>
    </location>
</feature>
<dbReference type="InterPro" id="IPR040436">
    <property type="entry name" value="Disconnected-like"/>
</dbReference>
<dbReference type="PROSITE" id="PS00028">
    <property type="entry name" value="ZINC_FINGER_C2H2_1"/>
    <property type="match status" value="3"/>
</dbReference>
<feature type="region of interest" description="Disordered" evidence="2">
    <location>
        <begin position="492"/>
        <end position="523"/>
    </location>
</feature>
<feature type="domain" description="C2H2-type" evidence="3">
    <location>
        <begin position="1018"/>
        <end position="1041"/>
    </location>
</feature>
<dbReference type="InterPro" id="IPR013087">
    <property type="entry name" value="Znf_C2H2_type"/>
</dbReference>
<organism evidence="4 5">
    <name type="scientific">Cherax quadricarinatus</name>
    <name type="common">Australian red claw crayfish</name>
    <dbReference type="NCBI Taxonomy" id="27406"/>
    <lineage>
        <taxon>Eukaryota</taxon>
        <taxon>Metazoa</taxon>
        <taxon>Ecdysozoa</taxon>
        <taxon>Arthropoda</taxon>
        <taxon>Crustacea</taxon>
        <taxon>Multicrustacea</taxon>
        <taxon>Malacostraca</taxon>
        <taxon>Eumalacostraca</taxon>
        <taxon>Eucarida</taxon>
        <taxon>Decapoda</taxon>
        <taxon>Pleocyemata</taxon>
        <taxon>Astacidea</taxon>
        <taxon>Parastacoidea</taxon>
        <taxon>Parastacidae</taxon>
        <taxon>Cherax</taxon>
    </lineage>
</organism>
<feature type="compositionally biased region" description="Low complexity" evidence="2">
    <location>
        <begin position="535"/>
        <end position="550"/>
    </location>
</feature>
<feature type="compositionally biased region" description="Basic and acidic residues" evidence="2">
    <location>
        <begin position="779"/>
        <end position="791"/>
    </location>
</feature>
<feature type="compositionally biased region" description="Low complexity" evidence="2">
    <location>
        <begin position="916"/>
        <end position="926"/>
    </location>
</feature>
<keyword evidence="1" id="KW-0862">Zinc</keyword>
<dbReference type="GO" id="GO:0005634">
    <property type="term" value="C:nucleus"/>
    <property type="evidence" value="ECO:0007669"/>
    <property type="project" value="TreeGrafter"/>
</dbReference>
<evidence type="ECO:0000256" key="1">
    <source>
        <dbReference type="PROSITE-ProRule" id="PRU00042"/>
    </source>
</evidence>
<reference evidence="4 5" key="1">
    <citation type="journal article" date="2024" name="BMC Genomics">
        <title>Genome assembly of redclaw crayfish (Cherax quadricarinatus) provides insights into its immune adaptation and hypoxia tolerance.</title>
        <authorList>
            <person name="Liu Z."/>
            <person name="Zheng J."/>
            <person name="Li H."/>
            <person name="Fang K."/>
            <person name="Wang S."/>
            <person name="He J."/>
            <person name="Zhou D."/>
            <person name="Weng S."/>
            <person name="Chi M."/>
            <person name="Gu Z."/>
            <person name="He J."/>
            <person name="Li F."/>
            <person name="Wang M."/>
        </authorList>
    </citation>
    <scope>NUCLEOTIDE SEQUENCE [LARGE SCALE GENOMIC DNA]</scope>
    <source>
        <strain evidence="4">ZL_2023a</strain>
    </source>
</reference>
<feature type="compositionally biased region" description="Low complexity" evidence="2">
    <location>
        <begin position="1224"/>
        <end position="1243"/>
    </location>
</feature>
<feature type="compositionally biased region" description="Basic residues" evidence="2">
    <location>
        <begin position="294"/>
        <end position="308"/>
    </location>
</feature>
<feature type="compositionally biased region" description="Low complexity" evidence="2">
    <location>
        <begin position="1188"/>
        <end position="1207"/>
    </location>
</feature>
<feature type="compositionally biased region" description="Acidic residues" evidence="2">
    <location>
        <begin position="796"/>
        <end position="805"/>
    </location>
</feature>
<dbReference type="GO" id="GO:0008270">
    <property type="term" value="F:zinc ion binding"/>
    <property type="evidence" value="ECO:0007669"/>
    <property type="project" value="UniProtKB-KW"/>
</dbReference>
<feature type="domain" description="C2H2-type" evidence="3">
    <location>
        <begin position="589"/>
        <end position="617"/>
    </location>
</feature>
<feature type="region of interest" description="Disordered" evidence="2">
    <location>
        <begin position="335"/>
        <end position="362"/>
    </location>
</feature>
<feature type="compositionally biased region" description="Gly residues" evidence="2">
    <location>
        <begin position="460"/>
        <end position="480"/>
    </location>
</feature>
<feature type="compositionally biased region" description="Basic and acidic residues" evidence="2">
    <location>
        <begin position="202"/>
        <end position="222"/>
    </location>
</feature>
<feature type="compositionally biased region" description="Basic and acidic residues" evidence="2">
    <location>
        <begin position="975"/>
        <end position="984"/>
    </location>
</feature>
<protein>
    <recommendedName>
        <fullName evidence="3">C2H2-type domain-containing protein</fullName>
    </recommendedName>
</protein>
<name>A0AAW0XJG0_CHEQU</name>
<feature type="region of interest" description="Disordered" evidence="2">
    <location>
        <begin position="277"/>
        <end position="315"/>
    </location>
</feature>
<evidence type="ECO:0000259" key="3">
    <source>
        <dbReference type="PROSITE" id="PS50157"/>
    </source>
</evidence>
<sequence>MLGVESKPNDTDRFKPDSHEKALENLGFRSMFGGGLGGTFGGLSASLGAALSMSNDRLGVGTGGVGLRDSTVGSGVGMVPDIRGSREKEAGLELAKPSLVLDIASLILYGCQALPIRLKILLDRLFAVLTHEDVLQVLHGFGWTYEDYARGYKLQDRQGNTLHSWHMMSTEEETLVLRQFLRFGETRNIAQQLLQHDGTSPRPDHGLSLRDSHRDSHRELHRDRDIHRDSLRDLHRDPHRDLHRDTLRDVHRDSHREIRDIRDRDPLRDVRDFRDELRREESRREEPQRSQHQPPHHHHQPHHHHHHHQQSEIGKNMDSDLKKFLERTNMLFSPFIRGDPSSLLRPPPPSGPPGLPPAPPPLSAASLASNLLAAASPSLATSLLANPQLASSALSMLRLPVPPVSLPNISPNGSLPNSFGSPTSPMGGSPLNRLQSMQPYDIRKERQSPSPASRGEPSLGHGGRGGGVASPASSGGGGGVQVSVSCGSVTPLAATAAQPPPPTPVSINSDPPTDYTSDDDDISFSASTTALNLSTTSTTVVTSATPTTLSMPPRPQSPVGGPNTPGKRSWNPINMGTSLINPVTGKKRVQCNVCLKTFCDKGALKIHFSAVHLREMHKCTVEGCNMMFSSRRSRNRHSANPNPKLHTPHVRRKISPHDGRTCAAHPVVGPHLGAQGFQPPAGFPPIGAFPGQFSGINPLTGLPFIPPSAAATEDLHKQALELQRRTLEMQHAMGKTSLDLSMRGRDEGPPWRCDYGNFNTSMVPGEDGMSGDKMQNDSGEGKRGRGDDDFHANNSLDDEIDDDSMSVDTQSIKGEPGASPSANKRKRKSQNPTKFAFRLEDDDLISTDDDDDDDNDDDLDDIDAKDSEDDKNEDKELDAMSDDDEDTSGAMKDSSSMSCGDKSKNDKDSDGSNRKVSSSSFDESVDTSNALRHLEDLSKGHFAHLSGAVPPNASASLGLQMAPSGNGVTSSSPRPSDRDSDRDSNPGSPSEDSDGAFQFGEGGFLSSLDIPIDKENPRRCIACGKMFQNHFGVKTHYQNVHLKLMHKCTVEGCNAAFPSKRSRDRHASNLNLHRKLLSTSSDGPGFPAMTFPGLPFNPALNPELLARLYSDPSTLPLGLDALKAHIPTSLAESLFNGDLGTGGSGGGNGGSGLPPAVHPPPHFFLPNLLPHFTANNNLSATERKDRSSTPSPQSTTPTTTATTTTGPLVTEMADSSPPPPEPTPTTTTTNTTTNNNTTTSTTSEEMERDWVYNLEDDLPTPDREGNMPCKFCHKAFEDGVGLKNHYDEVHASELFRCTVDGCNKLFSARRKRNAHSLNDALHQHLLEGATAARTT</sequence>
<feature type="region of interest" description="Disordered" evidence="2">
    <location>
        <begin position="535"/>
        <end position="569"/>
    </location>
</feature>
<feature type="region of interest" description="Disordered" evidence="2">
    <location>
        <begin position="954"/>
        <end position="998"/>
    </location>
</feature>
<feature type="domain" description="C2H2-type" evidence="3">
    <location>
        <begin position="1267"/>
        <end position="1295"/>
    </location>
</feature>
<evidence type="ECO:0000313" key="4">
    <source>
        <dbReference type="EMBL" id="KAK8743120.1"/>
    </source>
</evidence>
<dbReference type="SMART" id="SM00355">
    <property type="entry name" value="ZnF_C2H2"/>
    <property type="match status" value="6"/>
</dbReference>
<feature type="region of interest" description="Disordered" evidence="2">
    <location>
        <begin position="632"/>
        <end position="651"/>
    </location>
</feature>
<feature type="compositionally biased region" description="Gly residues" evidence="2">
    <location>
        <begin position="1141"/>
        <end position="1152"/>
    </location>
</feature>
<gene>
    <name evidence="4" type="ORF">OTU49_001540</name>
</gene>
<feature type="compositionally biased region" description="Basic and acidic residues" evidence="2">
    <location>
        <begin position="277"/>
        <end position="289"/>
    </location>
</feature>
<dbReference type="PANTHER" id="PTHR15021:SF0">
    <property type="entry name" value="DISCO-RELATED, ISOFORM A-RELATED"/>
    <property type="match status" value="1"/>
</dbReference>
<proteinExistence type="predicted"/>
<feature type="region of interest" description="Disordered" evidence="2">
    <location>
        <begin position="740"/>
        <end position="926"/>
    </location>
</feature>